<comment type="caution">
    <text evidence="4">The sequence shown here is derived from an EMBL/GenBank/DDBJ whole genome shotgun (WGS) entry which is preliminary data.</text>
</comment>
<dbReference type="PRINTS" id="PR00610">
    <property type="entry name" value="CYTOCHROMEF"/>
</dbReference>
<dbReference type="SUPFAM" id="SSF52540">
    <property type="entry name" value="P-loop containing nucleoside triphosphate hydrolases"/>
    <property type="match status" value="1"/>
</dbReference>
<feature type="domain" description="ATPase F1/V1/A1 complex alpha/beta subunit nucleotide-binding" evidence="2">
    <location>
        <begin position="43"/>
        <end position="113"/>
    </location>
</feature>
<dbReference type="GO" id="GO:0043531">
    <property type="term" value="F:ADP binding"/>
    <property type="evidence" value="ECO:0007669"/>
    <property type="project" value="TreeGrafter"/>
</dbReference>
<dbReference type="InterPro" id="IPR002325">
    <property type="entry name" value="Cyt_f"/>
</dbReference>
<dbReference type="SUPFAM" id="SSF49441">
    <property type="entry name" value="Cytochrome f, large domain"/>
    <property type="match status" value="1"/>
</dbReference>
<dbReference type="InterPro" id="IPR000194">
    <property type="entry name" value="ATPase_F1/V1/A1_a/bsu_nucl-bd"/>
</dbReference>
<dbReference type="PANTHER" id="PTHR48082">
    <property type="entry name" value="ATP SYNTHASE SUBUNIT ALPHA, MITOCHONDRIAL"/>
    <property type="match status" value="1"/>
</dbReference>
<evidence type="ECO:0000256" key="1">
    <source>
        <dbReference type="ARBA" id="ARBA00008936"/>
    </source>
</evidence>
<dbReference type="GO" id="GO:0005506">
    <property type="term" value="F:iron ion binding"/>
    <property type="evidence" value="ECO:0007669"/>
    <property type="project" value="InterPro"/>
</dbReference>
<protein>
    <submittedName>
        <fullName evidence="4">ATP synthase subunit alpha</fullName>
    </submittedName>
</protein>
<accession>A0A5A7QKB2</accession>
<dbReference type="GO" id="GO:0015979">
    <property type="term" value="P:photosynthesis"/>
    <property type="evidence" value="ECO:0007669"/>
    <property type="project" value="InterPro"/>
</dbReference>
<dbReference type="Pfam" id="PF16639">
    <property type="entry name" value="Apocytochr_F_N"/>
    <property type="match status" value="1"/>
</dbReference>
<gene>
    <name evidence="4" type="ORF">STAS_22274</name>
</gene>
<dbReference type="GO" id="GO:0045259">
    <property type="term" value="C:proton-transporting ATP synthase complex"/>
    <property type="evidence" value="ECO:0007669"/>
    <property type="project" value="InterPro"/>
</dbReference>
<dbReference type="GO" id="GO:0009055">
    <property type="term" value="F:electron transfer activity"/>
    <property type="evidence" value="ECO:0007669"/>
    <property type="project" value="InterPro"/>
</dbReference>
<feature type="domain" description="Cytochrome f large" evidence="3">
    <location>
        <begin position="156"/>
        <end position="203"/>
    </location>
</feature>
<dbReference type="Pfam" id="PF00006">
    <property type="entry name" value="ATP-synt_ab"/>
    <property type="match status" value="1"/>
</dbReference>
<dbReference type="GO" id="GO:0042651">
    <property type="term" value="C:thylakoid membrane"/>
    <property type="evidence" value="ECO:0007669"/>
    <property type="project" value="InterPro"/>
</dbReference>
<reference evidence="5" key="1">
    <citation type="journal article" date="2019" name="Curr. Biol.">
        <title>Genome Sequence of Striga asiatica Provides Insight into the Evolution of Plant Parasitism.</title>
        <authorList>
            <person name="Yoshida S."/>
            <person name="Kim S."/>
            <person name="Wafula E.K."/>
            <person name="Tanskanen J."/>
            <person name="Kim Y.M."/>
            <person name="Honaas L."/>
            <person name="Yang Z."/>
            <person name="Spallek T."/>
            <person name="Conn C.E."/>
            <person name="Ichihashi Y."/>
            <person name="Cheong K."/>
            <person name="Cui S."/>
            <person name="Der J.P."/>
            <person name="Gundlach H."/>
            <person name="Jiao Y."/>
            <person name="Hori C."/>
            <person name="Ishida J.K."/>
            <person name="Kasahara H."/>
            <person name="Kiba T."/>
            <person name="Kim M.S."/>
            <person name="Koo N."/>
            <person name="Laohavisit A."/>
            <person name="Lee Y.H."/>
            <person name="Lumba S."/>
            <person name="McCourt P."/>
            <person name="Mortimer J.C."/>
            <person name="Mutuku J.M."/>
            <person name="Nomura T."/>
            <person name="Sasaki-Sekimoto Y."/>
            <person name="Seto Y."/>
            <person name="Wang Y."/>
            <person name="Wakatake T."/>
            <person name="Sakakibara H."/>
            <person name="Demura T."/>
            <person name="Yamaguchi S."/>
            <person name="Yoneyama K."/>
            <person name="Manabe R.I."/>
            <person name="Nelson D.C."/>
            <person name="Schulman A.H."/>
            <person name="Timko M.P."/>
            <person name="dePamphilis C.W."/>
            <person name="Choi D."/>
            <person name="Shirasu K."/>
        </authorList>
    </citation>
    <scope>NUCLEOTIDE SEQUENCE [LARGE SCALE GENOMIC DNA]</scope>
    <source>
        <strain evidence="5">cv. UVA1</strain>
    </source>
</reference>
<dbReference type="PANTHER" id="PTHR48082:SF2">
    <property type="entry name" value="ATP SYNTHASE SUBUNIT ALPHA, MITOCHONDRIAL"/>
    <property type="match status" value="1"/>
</dbReference>
<dbReference type="InterPro" id="IPR027417">
    <property type="entry name" value="P-loop_NTPase"/>
</dbReference>
<keyword evidence="5" id="KW-1185">Reference proteome</keyword>
<dbReference type="GO" id="GO:0020037">
    <property type="term" value="F:heme binding"/>
    <property type="evidence" value="ECO:0007669"/>
    <property type="project" value="InterPro"/>
</dbReference>
<evidence type="ECO:0000313" key="4">
    <source>
        <dbReference type="EMBL" id="GER45348.1"/>
    </source>
</evidence>
<dbReference type="GO" id="GO:0005524">
    <property type="term" value="F:ATP binding"/>
    <property type="evidence" value="ECO:0007669"/>
    <property type="project" value="InterPro"/>
</dbReference>
<name>A0A5A7QKB2_STRAF</name>
<dbReference type="GO" id="GO:0046933">
    <property type="term" value="F:proton-transporting ATP synthase activity, rotational mechanism"/>
    <property type="evidence" value="ECO:0007669"/>
    <property type="project" value="InterPro"/>
</dbReference>
<dbReference type="EMBL" id="BKCP01007181">
    <property type="protein sequence ID" value="GER45348.1"/>
    <property type="molecule type" value="Genomic_DNA"/>
</dbReference>
<dbReference type="InterPro" id="IPR024094">
    <property type="entry name" value="Cyt_f_lg_dom"/>
</dbReference>
<sequence>MPSNERQFRIRFVYEEGSYNTSTSKSFRPDFAWKIRVAPYLIKQTGKTAVATDTILNQQGQNVICVYVAIGQKASSVAQVVTNLQEKGAMEYTIVVAETAASPATLRQRFTYAERMIHSDQHESLAVRSNKNENEELRTKNRSLELRSVRDKGSNLGRIVCANCHLASKPVDIEVPQAVLPDTVFEAVVRIPYDKQVKQVLANVISNPEVNRTLTETTAPCLRCIQYVVISIESNYYQCIVV</sequence>
<evidence type="ECO:0000259" key="3">
    <source>
        <dbReference type="Pfam" id="PF16639"/>
    </source>
</evidence>
<dbReference type="Gene3D" id="2.60.40.830">
    <property type="entry name" value="Cytochrome f large domain"/>
    <property type="match status" value="1"/>
</dbReference>
<organism evidence="4 5">
    <name type="scientific">Striga asiatica</name>
    <name type="common">Asiatic witchweed</name>
    <name type="synonym">Buchnera asiatica</name>
    <dbReference type="NCBI Taxonomy" id="4170"/>
    <lineage>
        <taxon>Eukaryota</taxon>
        <taxon>Viridiplantae</taxon>
        <taxon>Streptophyta</taxon>
        <taxon>Embryophyta</taxon>
        <taxon>Tracheophyta</taxon>
        <taxon>Spermatophyta</taxon>
        <taxon>Magnoliopsida</taxon>
        <taxon>eudicotyledons</taxon>
        <taxon>Gunneridae</taxon>
        <taxon>Pentapetalae</taxon>
        <taxon>asterids</taxon>
        <taxon>lamiids</taxon>
        <taxon>Lamiales</taxon>
        <taxon>Orobanchaceae</taxon>
        <taxon>Buchnereae</taxon>
        <taxon>Striga</taxon>
    </lineage>
</organism>
<dbReference type="InterPro" id="IPR036826">
    <property type="entry name" value="Cyt_f_lg_dom_sf"/>
</dbReference>
<proteinExistence type="inferred from homology"/>
<dbReference type="InterPro" id="IPR005294">
    <property type="entry name" value="ATP_synth_F1_asu"/>
</dbReference>
<comment type="similarity">
    <text evidence="1">Belongs to the ATPase alpha/beta chains family.</text>
</comment>
<dbReference type="AlphaFoldDB" id="A0A5A7QKB2"/>
<dbReference type="Gene3D" id="3.40.50.300">
    <property type="entry name" value="P-loop containing nucleotide triphosphate hydrolases"/>
    <property type="match status" value="1"/>
</dbReference>
<dbReference type="OrthoDB" id="415867at2759"/>
<evidence type="ECO:0000259" key="2">
    <source>
        <dbReference type="Pfam" id="PF00006"/>
    </source>
</evidence>
<evidence type="ECO:0000313" key="5">
    <source>
        <dbReference type="Proteomes" id="UP000325081"/>
    </source>
</evidence>
<dbReference type="PROSITE" id="PS51010">
    <property type="entry name" value="CYTF"/>
    <property type="match status" value="1"/>
</dbReference>
<dbReference type="Proteomes" id="UP000325081">
    <property type="component" value="Unassembled WGS sequence"/>
</dbReference>